<dbReference type="Proteomes" id="UP000680304">
    <property type="component" value="Unassembled WGS sequence"/>
</dbReference>
<evidence type="ECO:0000313" key="2">
    <source>
        <dbReference type="EMBL" id="GIQ63015.1"/>
    </source>
</evidence>
<dbReference type="SUPFAM" id="SSF56219">
    <property type="entry name" value="DNase I-like"/>
    <property type="match status" value="1"/>
</dbReference>
<dbReference type="CDD" id="cd09083">
    <property type="entry name" value="EEP-1"/>
    <property type="match status" value="1"/>
</dbReference>
<dbReference type="InterPro" id="IPR036691">
    <property type="entry name" value="Endo/exonu/phosph_ase_sf"/>
</dbReference>
<dbReference type="PANTHER" id="PTHR12121:SF36">
    <property type="entry name" value="ENDONUCLEASE_EXONUCLEASE_PHOSPHATASE DOMAIN-CONTAINING PROTEIN"/>
    <property type="match status" value="1"/>
</dbReference>
<reference evidence="2 3" key="1">
    <citation type="submission" date="2021-04" db="EMBL/GenBank/DDBJ databases">
        <title>Draft genome sequence of Paenibacillus cisolokensis, LC2-13A.</title>
        <authorList>
            <person name="Uke A."/>
            <person name="Chhe C."/>
            <person name="Baramee S."/>
            <person name="Kosugi A."/>
        </authorList>
    </citation>
    <scope>NUCLEOTIDE SEQUENCE [LARGE SCALE GENOMIC DNA]</scope>
    <source>
        <strain evidence="2 3">LC2-13A</strain>
    </source>
</reference>
<dbReference type="InterPro" id="IPR050410">
    <property type="entry name" value="CCR4/nocturin_mRNA_transcr"/>
</dbReference>
<sequence length="246" mass="27290">MKLPVMTFNLRTESGTSAKHAWESRSERAAEVIRQFGPLLLGTQEGSRSMLELLKEKLKGFRYIGQGRDGGTNGEYSAIFYDSSLLDVVEEGQFWLSEQPDVPGSKSWDAAFPRICTWAQFQSIEQPAHQWLVFNTHLDHIGQQAREEGILLIAGAIGRMRAHTGLPAVLMGDLNAAPDNPVIRFLCGEVTLKGYKMQLRNAFEAAAARPGATYHNFEGGEEGEPIDYILPPRRSGLVRCRLSGAR</sequence>
<dbReference type="PANTHER" id="PTHR12121">
    <property type="entry name" value="CARBON CATABOLITE REPRESSOR PROTEIN 4"/>
    <property type="match status" value="1"/>
</dbReference>
<organism evidence="2 3">
    <name type="scientific">Paenibacillus cisolokensis</name>
    <dbReference type="NCBI Taxonomy" id="1658519"/>
    <lineage>
        <taxon>Bacteria</taxon>
        <taxon>Bacillati</taxon>
        <taxon>Bacillota</taxon>
        <taxon>Bacilli</taxon>
        <taxon>Bacillales</taxon>
        <taxon>Paenibacillaceae</taxon>
        <taxon>Paenibacillus</taxon>
    </lineage>
</organism>
<evidence type="ECO:0000259" key="1">
    <source>
        <dbReference type="Pfam" id="PF03372"/>
    </source>
</evidence>
<keyword evidence="3" id="KW-1185">Reference proteome</keyword>
<accession>A0ABQ4N4A4</accession>
<name>A0ABQ4N4A4_9BACL</name>
<dbReference type="InterPro" id="IPR005135">
    <property type="entry name" value="Endo/exonuclease/phosphatase"/>
</dbReference>
<dbReference type="EMBL" id="BOVJ01000050">
    <property type="protein sequence ID" value="GIQ63015.1"/>
    <property type="molecule type" value="Genomic_DNA"/>
</dbReference>
<dbReference type="Pfam" id="PF03372">
    <property type="entry name" value="Exo_endo_phos"/>
    <property type="match status" value="1"/>
</dbReference>
<evidence type="ECO:0000313" key="3">
    <source>
        <dbReference type="Proteomes" id="UP000680304"/>
    </source>
</evidence>
<gene>
    <name evidence="2" type="ORF">PACILC2_15830</name>
</gene>
<comment type="caution">
    <text evidence="2">The sequence shown here is derived from an EMBL/GenBank/DDBJ whole genome shotgun (WGS) entry which is preliminary data.</text>
</comment>
<proteinExistence type="predicted"/>
<dbReference type="Gene3D" id="3.60.10.10">
    <property type="entry name" value="Endonuclease/exonuclease/phosphatase"/>
    <property type="match status" value="1"/>
</dbReference>
<feature type="domain" description="Endonuclease/exonuclease/phosphatase" evidence="1">
    <location>
        <begin position="6"/>
        <end position="233"/>
    </location>
</feature>
<dbReference type="RefSeq" id="WP_213528335.1">
    <property type="nucleotide sequence ID" value="NZ_BOVJ01000050.1"/>
</dbReference>
<protein>
    <recommendedName>
        <fullName evidence="1">Endonuclease/exonuclease/phosphatase domain-containing protein</fullName>
    </recommendedName>
</protein>